<proteinExistence type="evidence at transcript level"/>
<accession>B6T1C8</accession>
<reference evidence="1" key="1">
    <citation type="journal article" date="2009" name="Plant Mol. Biol.">
        <title>Insights into corn genes derived from large-scale cDNA sequencing.</title>
        <authorList>
            <person name="Alexandrov N.N."/>
            <person name="Brover V.V."/>
            <person name="Freidin S."/>
            <person name="Troukhan M.E."/>
            <person name="Tatarinova T.V."/>
            <person name="Zhang H."/>
            <person name="Swaller T.J."/>
            <person name="Lu Y.P."/>
            <person name="Bouck J."/>
            <person name="Flavell R.B."/>
            <person name="Feldmann K.A."/>
        </authorList>
    </citation>
    <scope>NUCLEOTIDE SEQUENCE</scope>
</reference>
<sequence>MHITSSHGRQQQELLLPGRLSPIHGVRPPLLSPPCSELCYGTRKSLPFLCSSPSPVAAMSPSAPVRFHGGRLPHGQELDAASPSAAMAELSLPLLGTSPSLLHFFLSLLSAASNQGIGPCSLLLLLSASSLQ</sequence>
<name>B6T1C8_MAIZE</name>
<protein>
    <submittedName>
        <fullName evidence="1">Uncharacterized protein</fullName>
    </submittedName>
</protein>
<dbReference type="HOGENOM" id="CLU_1920122_0_0_1"/>
<organism evidence="1">
    <name type="scientific">Zea mays</name>
    <name type="common">Maize</name>
    <dbReference type="NCBI Taxonomy" id="4577"/>
    <lineage>
        <taxon>Eukaryota</taxon>
        <taxon>Viridiplantae</taxon>
        <taxon>Streptophyta</taxon>
        <taxon>Embryophyta</taxon>
        <taxon>Tracheophyta</taxon>
        <taxon>Spermatophyta</taxon>
        <taxon>Magnoliopsida</taxon>
        <taxon>Liliopsida</taxon>
        <taxon>Poales</taxon>
        <taxon>Poaceae</taxon>
        <taxon>PACMAD clade</taxon>
        <taxon>Panicoideae</taxon>
        <taxon>Andropogonodae</taxon>
        <taxon>Andropogoneae</taxon>
        <taxon>Tripsacinae</taxon>
        <taxon>Zea</taxon>
    </lineage>
</organism>
<evidence type="ECO:0000313" key="1">
    <source>
        <dbReference type="EMBL" id="ACG30911.1"/>
    </source>
</evidence>
<dbReference type="EMBL" id="EU958793">
    <property type="protein sequence ID" value="ACG30911.1"/>
    <property type="molecule type" value="mRNA"/>
</dbReference>
<dbReference type="AlphaFoldDB" id="B6T1C8"/>